<name>A0A517L4V4_9PEZI</name>
<dbReference type="OrthoDB" id="69177at2759"/>
<keyword evidence="2" id="KW-0479">Metal-binding</keyword>
<dbReference type="InterPro" id="IPR044862">
    <property type="entry name" value="Pro_4_hyd_alph_FE2OG_OXY"/>
</dbReference>
<protein>
    <recommendedName>
        <fullName evidence="6">Prolyl 4-hydroxylase alpha subunit domain-containing protein</fullName>
    </recommendedName>
</protein>
<dbReference type="SMART" id="SM00702">
    <property type="entry name" value="P4Hc"/>
    <property type="match status" value="1"/>
</dbReference>
<evidence type="ECO:0000256" key="4">
    <source>
        <dbReference type="ARBA" id="ARBA00023002"/>
    </source>
</evidence>
<dbReference type="PANTHER" id="PTHR10869">
    <property type="entry name" value="PROLYL 4-HYDROXYLASE ALPHA SUBUNIT"/>
    <property type="match status" value="1"/>
</dbReference>
<evidence type="ECO:0000256" key="1">
    <source>
        <dbReference type="ARBA" id="ARBA00001961"/>
    </source>
</evidence>
<dbReference type="GO" id="GO:0005783">
    <property type="term" value="C:endoplasmic reticulum"/>
    <property type="evidence" value="ECO:0007669"/>
    <property type="project" value="TreeGrafter"/>
</dbReference>
<dbReference type="STRING" id="50376.A0A517L4V4"/>
<accession>A0A517L4V4</accession>
<dbReference type="Pfam" id="PF13640">
    <property type="entry name" value="2OG-FeII_Oxy_3"/>
    <property type="match status" value="1"/>
</dbReference>
<dbReference type="AlphaFoldDB" id="A0A517L4V4"/>
<organism evidence="7 8">
    <name type="scientific">Venturia effusa</name>
    <dbReference type="NCBI Taxonomy" id="50376"/>
    <lineage>
        <taxon>Eukaryota</taxon>
        <taxon>Fungi</taxon>
        <taxon>Dikarya</taxon>
        <taxon>Ascomycota</taxon>
        <taxon>Pezizomycotina</taxon>
        <taxon>Dothideomycetes</taxon>
        <taxon>Pleosporomycetidae</taxon>
        <taxon>Venturiales</taxon>
        <taxon>Venturiaceae</taxon>
        <taxon>Venturia</taxon>
    </lineage>
</organism>
<feature type="domain" description="Prolyl 4-hydroxylase alpha subunit" evidence="6">
    <location>
        <begin position="78"/>
        <end position="285"/>
    </location>
</feature>
<dbReference type="GO" id="GO:0004656">
    <property type="term" value="F:procollagen-proline 4-dioxygenase activity"/>
    <property type="evidence" value="ECO:0007669"/>
    <property type="project" value="TreeGrafter"/>
</dbReference>
<evidence type="ECO:0000256" key="5">
    <source>
        <dbReference type="ARBA" id="ARBA00023004"/>
    </source>
</evidence>
<evidence type="ECO:0000313" key="8">
    <source>
        <dbReference type="Proteomes" id="UP000316270"/>
    </source>
</evidence>
<dbReference type="GO" id="GO:0005506">
    <property type="term" value="F:iron ion binding"/>
    <property type="evidence" value="ECO:0007669"/>
    <property type="project" value="InterPro"/>
</dbReference>
<keyword evidence="3" id="KW-0223">Dioxygenase</keyword>
<gene>
    <name evidence="7" type="ORF">FKW77_001132</name>
</gene>
<dbReference type="Proteomes" id="UP000316270">
    <property type="component" value="Chromosome 5"/>
</dbReference>
<dbReference type="PANTHER" id="PTHR10869:SF241">
    <property type="entry name" value="FE2OG DIOXYGENASE DOMAIN-CONTAINING PROTEIN"/>
    <property type="match status" value="1"/>
</dbReference>
<reference evidence="7 8" key="1">
    <citation type="submission" date="2019-07" db="EMBL/GenBank/DDBJ databases">
        <title>Finished genome of Venturia effusa.</title>
        <authorList>
            <person name="Young C.A."/>
            <person name="Cox M.P."/>
            <person name="Ganley A.R.D."/>
            <person name="David W.J."/>
        </authorList>
    </citation>
    <scope>NUCLEOTIDE SEQUENCE [LARGE SCALE GENOMIC DNA]</scope>
    <source>
        <strain evidence="8">albino</strain>
    </source>
</reference>
<proteinExistence type="predicted"/>
<evidence type="ECO:0000313" key="7">
    <source>
        <dbReference type="EMBL" id="QDS70665.1"/>
    </source>
</evidence>
<keyword evidence="5" id="KW-0408">Iron</keyword>
<evidence type="ECO:0000256" key="3">
    <source>
        <dbReference type="ARBA" id="ARBA00022964"/>
    </source>
</evidence>
<dbReference type="Gene3D" id="2.60.120.620">
    <property type="entry name" value="q2cbj1_9rhob like domain"/>
    <property type="match status" value="1"/>
</dbReference>
<dbReference type="InterPro" id="IPR006620">
    <property type="entry name" value="Pro_4_hyd_alph"/>
</dbReference>
<keyword evidence="8" id="KW-1185">Reference proteome</keyword>
<evidence type="ECO:0000256" key="2">
    <source>
        <dbReference type="ARBA" id="ARBA00022723"/>
    </source>
</evidence>
<sequence>MASSSARSDTHQALLDDILARRKFNEAMISSNPTSAPAPATAEVLPTDFLLGPHPSELKPKLSRIDFSKTELYEYDGLYATVIDDILSVAECEKIVELAEATTEPKGKWERAMVNIGGGRQAMYEDTRKCGRIIWDTEELARRLWERVEPLVPELSKIEGKASVTGWGPVKWEEVWRCVGLNERLRLLKYVGGEYFKAHCDGMYEAPNKERSYYTLHLYLNDTDHQADGEPLVGGATTFFAHNMERRLDVAPKMGSILIFQQRGLLHAGDDLVSGMKLTLRTDIMYEKTDEVAKKVEPSKVVKRLPAWVKNRRGGTV</sequence>
<dbReference type="InterPro" id="IPR045054">
    <property type="entry name" value="P4HA-like"/>
</dbReference>
<dbReference type="GO" id="GO:0031418">
    <property type="term" value="F:L-ascorbic acid binding"/>
    <property type="evidence" value="ECO:0007669"/>
    <property type="project" value="InterPro"/>
</dbReference>
<keyword evidence="4" id="KW-0560">Oxidoreductase</keyword>
<evidence type="ECO:0000259" key="6">
    <source>
        <dbReference type="SMART" id="SM00702"/>
    </source>
</evidence>
<dbReference type="EMBL" id="CP042189">
    <property type="protein sequence ID" value="QDS70665.1"/>
    <property type="molecule type" value="Genomic_DNA"/>
</dbReference>
<comment type="cofactor">
    <cofactor evidence="1">
        <name>L-ascorbate</name>
        <dbReference type="ChEBI" id="CHEBI:38290"/>
    </cofactor>
</comment>